<dbReference type="PANTHER" id="PTHR16166:SF93">
    <property type="entry name" value="INTERMEMBRANE LIPID TRANSFER PROTEIN VPS13"/>
    <property type="match status" value="1"/>
</dbReference>
<evidence type="ECO:0000256" key="1">
    <source>
        <dbReference type="ARBA" id="ARBA00006545"/>
    </source>
</evidence>
<dbReference type="PANTHER" id="PTHR16166">
    <property type="entry name" value="VACUOLAR PROTEIN SORTING-ASSOCIATED PROTEIN VPS13"/>
    <property type="match status" value="1"/>
</dbReference>
<dbReference type="InterPro" id="IPR026847">
    <property type="entry name" value="VPS13"/>
</dbReference>
<keyword evidence="2" id="KW-0813">Transport</keyword>
<evidence type="ECO:0000259" key="3">
    <source>
        <dbReference type="Pfam" id="PF12624"/>
    </source>
</evidence>
<feature type="domain" description="Chorein N-terminal" evidence="3">
    <location>
        <begin position="2"/>
        <end position="630"/>
    </location>
</feature>
<comment type="similarity">
    <text evidence="1">Belongs to the VPS13 family.</text>
</comment>
<comment type="caution">
    <text evidence="4">The sequence shown here is derived from an EMBL/GenBank/DDBJ whole genome shotgun (WGS) entry which is preliminary data.</text>
</comment>
<dbReference type="GO" id="GO:0045053">
    <property type="term" value="P:protein retention in Golgi apparatus"/>
    <property type="evidence" value="ECO:0007669"/>
    <property type="project" value="TreeGrafter"/>
</dbReference>
<keyword evidence="5" id="KW-1185">Reference proteome</keyword>
<dbReference type="InterPro" id="IPR026854">
    <property type="entry name" value="VPS13_N"/>
</dbReference>
<dbReference type="GO" id="GO:0006623">
    <property type="term" value="P:protein targeting to vacuole"/>
    <property type="evidence" value="ECO:0007669"/>
    <property type="project" value="TreeGrafter"/>
</dbReference>
<dbReference type="Proteomes" id="UP000218231">
    <property type="component" value="Unassembled WGS sequence"/>
</dbReference>
<accession>A0A2A2K4W1</accession>
<dbReference type="Pfam" id="PF12624">
    <property type="entry name" value="VPS13_N"/>
    <property type="match status" value="1"/>
</dbReference>
<reference evidence="4 5" key="1">
    <citation type="journal article" date="2017" name="Curr. Biol.">
        <title>Genome architecture and evolution of a unichromosomal asexual nematode.</title>
        <authorList>
            <person name="Fradin H."/>
            <person name="Zegar C."/>
            <person name="Gutwein M."/>
            <person name="Lucas J."/>
            <person name="Kovtun M."/>
            <person name="Corcoran D."/>
            <person name="Baugh L.R."/>
            <person name="Kiontke K."/>
            <person name="Gunsalus K."/>
            <person name="Fitch D.H."/>
            <person name="Piano F."/>
        </authorList>
    </citation>
    <scope>NUCLEOTIDE SEQUENCE [LARGE SCALE GENOMIC DNA]</scope>
    <source>
        <strain evidence="4">PF1309</strain>
    </source>
</reference>
<dbReference type="AlphaFoldDB" id="A0A2A2K4W1"/>
<gene>
    <name evidence="4" type="ORF">WR25_02131</name>
</gene>
<protein>
    <recommendedName>
        <fullName evidence="3">Chorein N-terminal domain-containing protein</fullName>
    </recommendedName>
</protein>
<evidence type="ECO:0000313" key="5">
    <source>
        <dbReference type="Proteomes" id="UP000218231"/>
    </source>
</evidence>
<evidence type="ECO:0000256" key="2">
    <source>
        <dbReference type="ARBA" id="ARBA00022448"/>
    </source>
</evidence>
<organism evidence="4 5">
    <name type="scientific">Diploscapter pachys</name>
    <dbReference type="NCBI Taxonomy" id="2018661"/>
    <lineage>
        <taxon>Eukaryota</taxon>
        <taxon>Metazoa</taxon>
        <taxon>Ecdysozoa</taxon>
        <taxon>Nematoda</taxon>
        <taxon>Chromadorea</taxon>
        <taxon>Rhabditida</taxon>
        <taxon>Rhabditina</taxon>
        <taxon>Rhabditomorpha</taxon>
        <taxon>Rhabditoidea</taxon>
        <taxon>Rhabditidae</taxon>
        <taxon>Diploscapter</taxon>
    </lineage>
</organism>
<evidence type="ECO:0000313" key="4">
    <source>
        <dbReference type="EMBL" id="PAV68930.1"/>
    </source>
</evidence>
<sequence length="1105" mass="127255">MVFESIVADLLNRYLGEYVVNLDASQLNIGIWAGDVKLEHLEVKETALDDFDLPIKLKYGFLSSLVLKIPWNNLYNEPVIAKIDGLNLIVVPNKGVVYNEEEARKYAMDIKQKTLARLEDARRLKRKPPDPSTESFYKNLLTQVINNLQVTISNIHIRFEDKYTNRLRPFCMGVTMEKLDFQTTDADYKPAIHLETDKLIYKLVSLQNLDVYWNSDSNLISDLEDKNEIRKQLHDTIHRGKNSPQGFKYILQLIQMQAQMKLNQQPENDQNEWKTPRMDLAFDMKSLSLTIDKLQYQDILLYLDGQERNRLAGPYLKYRPNLNKYKGHYKTWWRFAYTAILETRVRRRRQDWNWGRMKTHRELAREYRTAWLRRLTENSLGPHTLNIIDLAEMDLDVFNLNMARHQAEMEIDRKGLTRLEDLPQGWVAWGYSWFGEDGSANSPKKELPGEDSHALDDSWDYTDLLNKKSVLAEVACKMDSLTMRFLDTIEIGGEEKGRVMAMQLEGVYSVIDMSPSRHEIKVKLDVRDANIQRLLALQNENSSAVPDAADDSLLYSTSDLTRILLTVGRQENENLSSEDEKNPPLISLSFNRHSTAQLISNKIDCSVRPLSLMYDEGAFEGFVDFFAKNIPEDEDDSETEPIETHTFGNCSIADVVVEMRGFPKGLFLAEIGQPIACLHMQELQLNTENKEPHMTTLNLSIGHMDLLDQLENTNSIIFSSRDPQFLQENSSKKVKSEGKNEEKDRREIWCSIKIVDPKHAEFESRFASKKMEILVNSRGILLNMNRRTWTAIMDMMGLLGKDQVMSESPSSRRSPNPEEVLDLPDVPALLNLKPAPAIVVPYFICAELHATQCRLAMQNNKDVNSLLGNLIFGDVTLQTTSTFNQKSNTFSLEMRMDQVEMTDETPLHCEKYPQKLVLKPGKKLPGENSITKLSIVKYMGGTAADKPFELSIDMNVPKSTALYYVHTQRFFMSFVNYWMHFLELQDHVTKTREQKFEPAYGTGSRVSVRVDFDGETTLVLPMACNSDHAFVCRTDGLQIQNAFKRLSRLRDFFETHSVETDFGYDESIDCLIDALRFKFLNVHMHEAIRANANDKPNLHEVVQFV</sequence>
<dbReference type="STRING" id="2018661.A0A2A2K4W1"/>
<name>A0A2A2K4W1_9BILA</name>
<proteinExistence type="inferred from homology"/>
<dbReference type="EMBL" id="LIAE01009660">
    <property type="protein sequence ID" value="PAV68930.1"/>
    <property type="molecule type" value="Genomic_DNA"/>
</dbReference>
<dbReference type="OrthoDB" id="428159at2759"/>